<keyword evidence="3" id="KW-1185">Reference proteome</keyword>
<evidence type="ECO:0000313" key="2">
    <source>
        <dbReference type="EMBL" id="GAW06835.1"/>
    </source>
</evidence>
<gene>
    <name evidence="2" type="ORF">LENED_008785</name>
</gene>
<dbReference type="Pfam" id="PF03732">
    <property type="entry name" value="Retrotrans_gag"/>
    <property type="match status" value="1"/>
</dbReference>
<name>A0A1Q3EI23_LENED</name>
<reference evidence="2 3" key="2">
    <citation type="submission" date="2017-02" db="EMBL/GenBank/DDBJ databases">
        <title>A genome survey and senescence transcriptome analysis in Lentinula edodes.</title>
        <authorList>
            <person name="Sakamoto Y."/>
            <person name="Nakade K."/>
            <person name="Sato S."/>
            <person name="Yoshida Y."/>
            <person name="Miyazaki K."/>
            <person name="Natsume S."/>
            <person name="Konno N."/>
        </authorList>
    </citation>
    <scope>NUCLEOTIDE SEQUENCE [LARGE SCALE GENOMIC DNA]</scope>
    <source>
        <strain evidence="2 3">NBRC 111202</strain>
    </source>
</reference>
<dbReference type="Proteomes" id="UP000188533">
    <property type="component" value="Unassembled WGS sequence"/>
</dbReference>
<comment type="caution">
    <text evidence="2">The sequence shown here is derived from an EMBL/GenBank/DDBJ whole genome shotgun (WGS) entry which is preliminary data.</text>
</comment>
<evidence type="ECO:0000259" key="1">
    <source>
        <dbReference type="Pfam" id="PF03732"/>
    </source>
</evidence>
<sequence length="206" mass="22887">MSNPAAQTTPAPPPPTTNELMSMLIKQVTNLATAMEEYSSSKSSMNKPEVFKGKDSAKAHHFMAQFQNWASEQPDLTKSQAKLVKVALGFFTESAGDWETPHLLHFSAGSPPFGGSWEEFLKEFGQGFELVDLGIEARSEIKNLKQSKGQTVAEFAQKFKDIRDQTEMSDIDLREHFFTALLPEIQQNLIIVNAQGIAPTLREAIK</sequence>
<organism evidence="2 3">
    <name type="scientific">Lentinula edodes</name>
    <name type="common">Shiitake mushroom</name>
    <name type="synonym">Lentinus edodes</name>
    <dbReference type="NCBI Taxonomy" id="5353"/>
    <lineage>
        <taxon>Eukaryota</taxon>
        <taxon>Fungi</taxon>
        <taxon>Dikarya</taxon>
        <taxon>Basidiomycota</taxon>
        <taxon>Agaricomycotina</taxon>
        <taxon>Agaricomycetes</taxon>
        <taxon>Agaricomycetidae</taxon>
        <taxon>Agaricales</taxon>
        <taxon>Marasmiineae</taxon>
        <taxon>Omphalotaceae</taxon>
        <taxon>Lentinula</taxon>
    </lineage>
</organism>
<proteinExistence type="predicted"/>
<protein>
    <submittedName>
        <fullName evidence="2">Gag protein</fullName>
    </submittedName>
</protein>
<dbReference type="AlphaFoldDB" id="A0A1Q3EI23"/>
<dbReference type="InterPro" id="IPR005162">
    <property type="entry name" value="Retrotrans_gag_dom"/>
</dbReference>
<dbReference type="EMBL" id="BDGU01000355">
    <property type="protein sequence ID" value="GAW06835.1"/>
    <property type="molecule type" value="Genomic_DNA"/>
</dbReference>
<dbReference type="STRING" id="5353.A0A1Q3EI23"/>
<evidence type="ECO:0000313" key="3">
    <source>
        <dbReference type="Proteomes" id="UP000188533"/>
    </source>
</evidence>
<reference evidence="2 3" key="1">
    <citation type="submission" date="2016-08" db="EMBL/GenBank/DDBJ databases">
        <authorList>
            <consortium name="Lentinula edodes genome sequencing consortium"/>
            <person name="Sakamoto Y."/>
            <person name="Nakade K."/>
            <person name="Sato S."/>
            <person name="Yoshida Y."/>
            <person name="Miyazaki K."/>
            <person name="Natsume S."/>
            <person name="Konno N."/>
        </authorList>
    </citation>
    <scope>NUCLEOTIDE SEQUENCE [LARGE SCALE GENOMIC DNA]</scope>
    <source>
        <strain evidence="2 3">NBRC 111202</strain>
    </source>
</reference>
<feature type="domain" description="Retrotransposon gag" evidence="1">
    <location>
        <begin position="114"/>
        <end position="181"/>
    </location>
</feature>
<accession>A0A1Q3EI23</accession>